<proteinExistence type="predicted"/>
<feature type="domain" description="HTH cro/C1-type" evidence="1">
    <location>
        <begin position="16"/>
        <end position="52"/>
    </location>
</feature>
<dbReference type="CDD" id="cd00093">
    <property type="entry name" value="HTH_XRE"/>
    <property type="match status" value="1"/>
</dbReference>
<gene>
    <name evidence="2" type="ORF">SAMN05444320_105221</name>
</gene>
<dbReference type="EMBL" id="FQVN01000005">
    <property type="protein sequence ID" value="SHF84971.1"/>
    <property type="molecule type" value="Genomic_DNA"/>
</dbReference>
<dbReference type="InterPro" id="IPR001387">
    <property type="entry name" value="Cro/C1-type_HTH"/>
</dbReference>
<keyword evidence="3" id="KW-1185">Reference proteome</keyword>
<dbReference type="InterPro" id="IPR010982">
    <property type="entry name" value="Lambda_DNA-bd_dom_sf"/>
</dbReference>
<dbReference type="Proteomes" id="UP000184501">
    <property type="component" value="Unassembled WGS sequence"/>
</dbReference>
<evidence type="ECO:0000313" key="2">
    <source>
        <dbReference type="EMBL" id="SHF84971.1"/>
    </source>
</evidence>
<evidence type="ECO:0000259" key="1">
    <source>
        <dbReference type="PROSITE" id="PS50943"/>
    </source>
</evidence>
<dbReference type="OrthoDB" id="4966777at2"/>
<dbReference type="AlphaFoldDB" id="A0A1M5F160"/>
<dbReference type="STRING" id="2017.SAMN05444320_105221"/>
<organism evidence="2 3">
    <name type="scientific">Streptoalloteichus hindustanus</name>
    <dbReference type="NCBI Taxonomy" id="2017"/>
    <lineage>
        <taxon>Bacteria</taxon>
        <taxon>Bacillati</taxon>
        <taxon>Actinomycetota</taxon>
        <taxon>Actinomycetes</taxon>
        <taxon>Pseudonocardiales</taxon>
        <taxon>Pseudonocardiaceae</taxon>
        <taxon>Streptoalloteichus</taxon>
    </lineage>
</organism>
<dbReference type="PROSITE" id="PS50943">
    <property type="entry name" value="HTH_CROC1"/>
    <property type="match status" value="1"/>
</dbReference>
<dbReference type="GO" id="GO:0003677">
    <property type="term" value="F:DNA binding"/>
    <property type="evidence" value="ECO:0007669"/>
    <property type="project" value="InterPro"/>
</dbReference>
<name>A0A1M5F160_STRHI</name>
<dbReference type="Pfam" id="PF19054">
    <property type="entry name" value="DUF5753"/>
    <property type="match status" value="1"/>
</dbReference>
<protein>
    <submittedName>
        <fullName evidence="2">Helix-turn-helix domain-containing protein</fullName>
    </submittedName>
</protein>
<dbReference type="Pfam" id="PF13560">
    <property type="entry name" value="HTH_31"/>
    <property type="match status" value="1"/>
</dbReference>
<dbReference type="SUPFAM" id="SSF47413">
    <property type="entry name" value="lambda repressor-like DNA-binding domains"/>
    <property type="match status" value="1"/>
</dbReference>
<dbReference type="InterPro" id="IPR043917">
    <property type="entry name" value="DUF5753"/>
</dbReference>
<dbReference type="RefSeq" id="WP_073484277.1">
    <property type="nucleotide sequence ID" value="NZ_FQVN01000005.1"/>
</dbReference>
<dbReference type="SMART" id="SM00530">
    <property type="entry name" value="HTH_XRE"/>
    <property type="match status" value="1"/>
</dbReference>
<accession>A0A1M5F160</accession>
<sequence>MSTSPDNRRLEFADELRRLRLEAGLSGKQLAGKAHWHPSKVSKIENGSQNPTDSDVSAWLGAVGAPEAVIARMRDELRQIRIAANSWKVQLRSGHGKRQRYSGKIENSASTIRAFELVVVPGLVQIAEYARHVFTSSAEFQETPHDTDEAVRVRLERQRALYDSEKRIELLMCESALRYFVCPPEVMVAQIDRILALLSLPTVRFGIIPLDTRLPAVPTTGFWIVGNRVLIETADTEINTDSPASLATYHKLADMLWSVAAEGDDARRILVKCAASIAEAHSARPRGHGEQTSE</sequence>
<evidence type="ECO:0000313" key="3">
    <source>
        <dbReference type="Proteomes" id="UP000184501"/>
    </source>
</evidence>
<dbReference type="Gene3D" id="1.10.260.40">
    <property type="entry name" value="lambda repressor-like DNA-binding domains"/>
    <property type="match status" value="1"/>
</dbReference>
<reference evidence="2 3" key="1">
    <citation type="submission" date="2016-11" db="EMBL/GenBank/DDBJ databases">
        <authorList>
            <person name="Jaros S."/>
            <person name="Januszkiewicz K."/>
            <person name="Wedrychowicz H."/>
        </authorList>
    </citation>
    <scope>NUCLEOTIDE SEQUENCE [LARGE SCALE GENOMIC DNA]</scope>
    <source>
        <strain evidence="2 3">DSM 44523</strain>
    </source>
</reference>